<dbReference type="Gene3D" id="3.40.50.12230">
    <property type="match status" value="1"/>
</dbReference>
<dbReference type="PROSITE" id="PS50297">
    <property type="entry name" value="ANK_REP_REGION"/>
    <property type="match status" value="1"/>
</dbReference>
<evidence type="ECO:0000313" key="4">
    <source>
        <dbReference type="Proteomes" id="UP000230639"/>
    </source>
</evidence>
<dbReference type="GO" id="GO:0004479">
    <property type="term" value="F:methionyl-tRNA formyltransferase activity"/>
    <property type="evidence" value="ECO:0007669"/>
    <property type="project" value="TreeGrafter"/>
</dbReference>
<keyword evidence="3" id="KW-0808">Transferase</keyword>
<dbReference type="SUPFAM" id="SSF48403">
    <property type="entry name" value="Ankyrin repeat"/>
    <property type="match status" value="1"/>
</dbReference>
<dbReference type="PROSITE" id="PS50088">
    <property type="entry name" value="ANK_REPEAT"/>
    <property type="match status" value="1"/>
</dbReference>
<name>A0A2I5HF15_SALDZ</name>
<dbReference type="Gene3D" id="1.25.40.20">
    <property type="entry name" value="Ankyrin repeat-containing domain"/>
    <property type="match status" value="1"/>
</dbReference>
<dbReference type="Pfam" id="PF00551">
    <property type="entry name" value="Formyl_trans_N"/>
    <property type="match status" value="1"/>
</dbReference>
<accession>A0A2I5HF15</accession>
<dbReference type="AlphaFoldDB" id="A0A2I5HF15"/>
<gene>
    <name evidence="3" type="ORF">CNQ75_05645</name>
</gene>
<dbReference type="SUPFAM" id="SSF50486">
    <property type="entry name" value="FMT C-terminal domain-like"/>
    <property type="match status" value="1"/>
</dbReference>
<keyword evidence="1" id="KW-0040">ANK repeat</keyword>
<dbReference type="PANTHER" id="PTHR11138:SF5">
    <property type="entry name" value="METHIONYL-TRNA FORMYLTRANSFERASE, MITOCHONDRIAL"/>
    <property type="match status" value="1"/>
</dbReference>
<organism evidence="3 4">
    <name type="scientific">Salmonella diarizonae</name>
    <dbReference type="NCBI Taxonomy" id="59204"/>
    <lineage>
        <taxon>Bacteria</taxon>
        <taxon>Pseudomonadati</taxon>
        <taxon>Pseudomonadota</taxon>
        <taxon>Gammaproteobacteria</taxon>
        <taxon>Enterobacterales</taxon>
        <taxon>Enterobacteriaceae</taxon>
        <taxon>Salmonella</taxon>
    </lineage>
</organism>
<dbReference type="CDD" id="cd08369">
    <property type="entry name" value="FMT_core"/>
    <property type="match status" value="1"/>
</dbReference>
<dbReference type="Proteomes" id="UP000230639">
    <property type="component" value="Chromosome"/>
</dbReference>
<sequence>MKIIIAGKNDIAVNVTRWLQKKKKNIEIYAICNANDTGIDTFQRSFKKYCKDNLIPIISLAEAYKIDDAIFLSLEFDKIVQPSKFNHNELFNIHFSYLPKYKGMYTSAWPILNGEDTSGVTLHKIDHGIDTGAIIAQKEIIIQPFETAKDLYEKYISEGTSLVIDNISTLLNSEYVEKEQNIKYSSYYSKKTIDYSNLELNFSKTAFEIINQLRAFTFREYQLPKLDGVNIFLGDVLSSRSIMKPGSILERNDKEIIVSTIDYDVVLYKDNFKEILEACKYSDSKYIAKLIRAKSILFEKNIYGWSPVIVAAYHGNIELIKWLVSKGANINDRNYKGTTVAMYFKDYMLKSGDYSGLKMLIDLGLDLTLTDYKDYTVFDYLEKSGNKNLFQYMMEFMK</sequence>
<dbReference type="SUPFAM" id="SSF53328">
    <property type="entry name" value="Formyltransferase"/>
    <property type="match status" value="1"/>
</dbReference>
<evidence type="ECO:0000256" key="1">
    <source>
        <dbReference type="PROSITE-ProRule" id="PRU00023"/>
    </source>
</evidence>
<evidence type="ECO:0000313" key="3">
    <source>
        <dbReference type="EMBL" id="ATW54060.1"/>
    </source>
</evidence>
<dbReference type="InterPro" id="IPR002110">
    <property type="entry name" value="Ankyrin_rpt"/>
</dbReference>
<dbReference type="Pfam" id="PF12796">
    <property type="entry name" value="Ank_2"/>
    <property type="match status" value="1"/>
</dbReference>
<dbReference type="GO" id="GO:0005829">
    <property type="term" value="C:cytosol"/>
    <property type="evidence" value="ECO:0007669"/>
    <property type="project" value="TreeGrafter"/>
</dbReference>
<dbReference type="InterPro" id="IPR011034">
    <property type="entry name" value="Formyl_transferase-like_C_sf"/>
</dbReference>
<reference evidence="3 4" key="1">
    <citation type="submission" date="2017-09" db="EMBL/GenBank/DDBJ databases">
        <title>Complete genome of Salmonella enterica subsp. diarizonae isolated from stool of a patient with bacterial enteropathy.</title>
        <authorList>
            <person name="Zhou J."/>
            <person name="Chen Q."/>
            <person name="Guo L."/>
            <person name="Fan J."/>
        </authorList>
    </citation>
    <scope>NUCLEOTIDE SEQUENCE [LARGE SCALE GENOMIC DNA]</scope>
    <source>
        <strain evidence="3 4">HZS154</strain>
    </source>
</reference>
<dbReference type="EMBL" id="CP023345">
    <property type="protein sequence ID" value="ATW54060.1"/>
    <property type="molecule type" value="Genomic_DNA"/>
</dbReference>
<feature type="repeat" description="ANK" evidence="1">
    <location>
        <begin position="303"/>
        <end position="335"/>
    </location>
</feature>
<dbReference type="PANTHER" id="PTHR11138">
    <property type="entry name" value="METHIONYL-TRNA FORMYLTRANSFERASE"/>
    <property type="match status" value="1"/>
</dbReference>
<dbReference type="InterPro" id="IPR036770">
    <property type="entry name" value="Ankyrin_rpt-contain_sf"/>
</dbReference>
<dbReference type="STRING" id="59204.UQ49_15045"/>
<proteinExistence type="predicted"/>
<protein>
    <submittedName>
        <fullName evidence="3">Formyl transferase</fullName>
    </submittedName>
</protein>
<feature type="domain" description="Formyl transferase N-terminal" evidence="2">
    <location>
        <begin position="88"/>
        <end position="164"/>
    </location>
</feature>
<evidence type="ECO:0000259" key="2">
    <source>
        <dbReference type="Pfam" id="PF00551"/>
    </source>
</evidence>
<dbReference type="SMART" id="SM00248">
    <property type="entry name" value="ANK"/>
    <property type="match status" value="2"/>
</dbReference>
<dbReference type="RefSeq" id="WP_023247755.1">
    <property type="nucleotide sequence ID" value="NZ_CP011288.1"/>
</dbReference>
<dbReference type="InterPro" id="IPR036477">
    <property type="entry name" value="Formyl_transf_N_sf"/>
</dbReference>
<dbReference type="InterPro" id="IPR002376">
    <property type="entry name" value="Formyl_transf_N"/>
</dbReference>